<evidence type="ECO:0000259" key="2">
    <source>
        <dbReference type="Pfam" id="PF07331"/>
    </source>
</evidence>
<evidence type="ECO:0000313" key="3">
    <source>
        <dbReference type="EMBL" id="OPX57113.1"/>
    </source>
</evidence>
<dbReference type="Pfam" id="PF07331">
    <property type="entry name" value="TctB"/>
    <property type="match status" value="1"/>
</dbReference>
<keyword evidence="4" id="KW-1185">Reference proteome</keyword>
<feature type="transmembrane region" description="Helical" evidence="1">
    <location>
        <begin position="45"/>
        <end position="66"/>
    </location>
</feature>
<accession>A0A1T4QVC6</accession>
<dbReference type="OrthoDB" id="6214403at2"/>
<dbReference type="EMBL" id="MTSM01000001">
    <property type="protein sequence ID" value="OPX57113.1"/>
    <property type="molecule type" value="Genomic_DNA"/>
</dbReference>
<evidence type="ECO:0000313" key="4">
    <source>
        <dbReference type="Proteomes" id="UP000191418"/>
    </source>
</evidence>
<keyword evidence="1" id="KW-0812">Transmembrane</keyword>
<dbReference type="RefSeq" id="WP_078745603.1">
    <property type="nucleotide sequence ID" value="NZ_FUXG01000013.1"/>
</dbReference>
<organism evidence="3 4">
    <name type="scientific">Oceanospirillum multiglobuliferum</name>
    <dbReference type="NCBI Taxonomy" id="64969"/>
    <lineage>
        <taxon>Bacteria</taxon>
        <taxon>Pseudomonadati</taxon>
        <taxon>Pseudomonadota</taxon>
        <taxon>Gammaproteobacteria</taxon>
        <taxon>Oceanospirillales</taxon>
        <taxon>Oceanospirillaceae</taxon>
        <taxon>Oceanospirillum</taxon>
    </lineage>
</organism>
<feature type="transmembrane region" description="Helical" evidence="1">
    <location>
        <begin position="141"/>
        <end position="166"/>
    </location>
</feature>
<gene>
    <name evidence="3" type="ORF">BTE48_01425</name>
</gene>
<comment type="caution">
    <text evidence="3">The sequence shown here is derived from an EMBL/GenBank/DDBJ whole genome shotgun (WGS) entry which is preliminary data.</text>
</comment>
<sequence>MSTPQRKSLSEDLIGSLLFLAFSAGYAYSATLIPAYPGDEYEPFTAQTLPLALSTMGVVLSLLLLVGTLKTRNAQNSEQALQQRATCMTDVKPDYDWKTVLQLIALMLFYAVGLKWLGFIIATTVFLAVGYWVLGERRKKILFGASLPFVLLFWFALTQLLDIYLAPGQLFHLLG</sequence>
<feature type="transmembrane region" description="Helical" evidence="1">
    <location>
        <begin position="95"/>
        <end position="111"/>
    </location>
</feature>
<keyword evidence="1" id="KW-0472">Membrane</keyword>
<evidence type="ECO:0000256" key="1">
    <source>
        <dbReference type="SAM" id="Phobius"/>
    </source>
</evidence>
<feature type="transmembrane region" description="Helical" evidence="1">
    <location>
        <begin position="117"/>
        <end position="134"/>
    </location>
</feature>
<name>A0A1T4QVC6_9GAMM</name>
<protein>
    <recommendedName>
        <fullName evidence="2">DUF1468 domain-containing protein</fullName>
    </recommendedName>
</protein>
<keyword evidence="1" id="KW-1133">Transmembrane helix</keyword>
<dbReference type="InterPro" id="IPR009936">
    <property type="entry name" value="DUF1468"/>
</dbReference>
<dbReference type="AlphaFoldDB" id="A0A1T4QVC6"/>
<reference evidence="3 4" key="1">
    <citation type="submission" date="2017-01" db="EMBL/GenBank/DDBJ databases">
        <title>Genome Sequencing of a Marine Spirillum, Oceanospirillum multiglobuliferum ATCC 33336, from Japan.</title>
        <authorList>
            <person name="Carney J.G."/>
            <person name="Trachtenberg A.M."/>
            <person name="Rheaume B.A."/>
            <person name="Linnane J.D."/>
            <person name="Pitts N.L."/>
            <person name="Mykles D.L."/>
            <person name="Maclea K.S."/>
        </authorList>
    </citation>
    <scope>NUCLEOTIDE SEQUENCE [LARGE SCALE GENOMIC DNA]</scope>
    <source>
        <strain evidence="3 4">ATCC 33336</strain>
    </source>
</reference>
<feature type="domain" description="DUF1468" evidence="2">
    <location>
        <begin position="14"/>
        <end position="165"/>
    </location>
</feature>
<proteinExistence type="predicted"/>
<dbReference type="STRING" id="64969.SAMN02745127_02014"/>
<dbReference type="Proteomes" id="UP000191418">
    <property type="component" value="Unassembled WGS sequence"/>
</dbReference>